<sequence>MGDLTKASPYTDTELAILDIMKHTVDAKAEKLIKYVRQYHKIYIESTRQLRDIINNSLKQKMIDNKEPFTIVSGNYGYRLAYYDNQQDRAEIEHHVAKELASARSREHKALELAAAAGVDVRG</sequence>
<dbReference type="Proteomes" id="UP000306912">
    <property type="component" value="Unassembled WGS sequence"/>
</dbReference>
<dbReference type="InParanoid" id="A0A5R8Q8Q0"/>
<accession>A0A5R8Q8Q0</accession>
<name>A0A5R8Q8Q0_9FIRM</name>
<dbReference type="AlphaFoldDB" id="A0A5R8Q8Q0"/>
<evidence type="ECO:0000313" key="2">
    <source>
        <dbReference type="Proteomes" id="UP000306912"/>
    </source>
</evidence>
<proteinExistence type="predicted"/>
<protein>
    <submittedName>
        <fullName evidence="1">Uncharacterized protein</fullName>
    </submittedName>
</protein>
<keyword evidence="2" id="KW-1185">Reference proteome</keyword>
<comment type="caution">
    <text evidence="1">The sequence shown here is derived from an EMBL/GenBank/DDBJ whole genome shotgun (WGS) entry which is preliminary data.</text>
</comment>
<dbReference type="RefSeq" id="WP_138191803.1">
    <property type="nucleotide sequence ID" value="NZ_VBWP01000009.1"/>
</dbReference>
<organism evidence="1 2">
    <name type="scientific">Culicoidibacter larvae</name>
    <dbReference type="NCBI Taxonomy" id="2579976"/>
    <lineage>
        <taxon>Bacteria</taxon>
        <taxon>Bacillati</taxon>
        <taxon>Bacillota</taxon>
        <taxon>Culicoidibacteria</taxon>
        <taxon>Culicoidibacterales</taxon>
        <taxon>Culicoidibacteraceae</taxon>
        <taxon>Culicoidibacter</taxon>
    </lineage>
</organism>
<evidence type="ECO:0000313" key="1">
    <source>
        <dbReference type="EMBL" id="TLG72081.1"/>
    </source>
</evidence>
<dbReference type="EMBL" id="VBWP01000009">
    <property type="protein sequence ID" value="TLG72081.1"/>
    <property type="molecule type" value="Genomic_DNA"/>
</dbReference>
<reference evidence="1 2" key="1">
    <citation type="submission" date="2019-05" db="EMBL/GenBank/DDBJ databases">
        <title>Culicoidintestinum kansasii gen. nov., sp. nov. from the gastrointestinal tract of the biting midge, Culicoides sonorensis.</title>
        <authorList>
            <person name="Neupane S."/>
            <person name="Ghosh A."/>
            <person name="Gunther S."/>
            <person name="Martin K."/>
            <person name="Zurek L."/>
        </authorList>
    </citation>
    <scope>NUCLEOTIDE SEQUENCE [LARGE SCALE GENOMIC DNA]</scope>
    <source>
        <strain evidence="1 2">CS-1</strain>
    </source>
</reference>
<gene>
    <name evidence="1" type="ORF">FEZ08_09620</name>
</gene>